<protein>
    <submittedName>
        <fullName evidence="2">Uncharacterized protein</fullName>
    </submittedName>
</protein>
<keyword evidence="1" id="KW-0732">Signal</keyword>
<dbReference type="KEGG" id="mtw:CQW49_02065"/>
<feature type="signal peptide" evidence="1">
    <location>
        <begin position="1"/>
        <end position="39"/>
    </location>
</feature>
<dbReference type="AlphaFoldDB" id="A0A2D2CVV2"/>
<accession>A0A2D2CVV2</accession>
<feature type="chain" id="PRO_5013595103" evidence="1">
    <location>
        <begin position="40"/>
        <end position="98"/>
    </location>
</feature>
<dbReference type="Proteomes" id="UP000230709">
    <property type="component" value="Chromosome"/>
</dbReference>
<proteinExistence type="predicted"/>
<sequence>MRDYGPLPPEDIMIKISRSFFVAALATGAALSSVPAAQAMPVAPAPAASEPHPLMQDVSWPCGPGMRLNRWGRCAPKWGWGPPRPHHPPHHWRRYRHW</sequence>
<evidence type="ECO:0000256" key="1">
    <source>
        <dbReference type="SAM" id="SignalP"/>
    </source>
</evidence>
<reference evidence="3" key="1">
    <citation type="submission" date="2017-10" db="EMBL/GenBank/DDBJ databases">
        <title>Completed PacBio SMRT sequence of Methylosinus trichosporium OB3b reveals presence of a third large plasmid.</title>
        <authorList>
            <person name="Charles T.C."/>
            <person name="Lynch M.D.J."/>
            <person name="Heil J.R."/>
            <person name="Cheng J."/>
        </authorList>
    </citation>
    <scope>NUCLEOTIDE SEQUENCE [LARGE SCALE GENOMIC DNA]</scope>
    <source>
        <strain evidence="3">OB3b</strain>
    </source>
</reference>
<evidence type="ECO:0000313" key="3">
    <source>
        <dbReference type="Proteomes" id="UP000230709"/>
    </source>
</evidence>
<dbReference type="PROSITE" id="PS51318">
    <property type="entry name" value="TAT"/>
    <property type="match status" value="1"/>
</dbReference>
<gene>
    <name evidence="2" type="ORF">CQW49_02065</name>
</gene>
<keyword evidence="3" id="KW-1185">Reference proteome</keyword>
<name>A0A2D2CVV2_METT3</name>
<dbReference type="EMBL" id="CP023737">
    <property type="protein sequence ID" value="ATQ66814.1"/>
    <property type="molecule type" value="Genomic_DNA"/>
</dbReference>
<organism evidence="2 3">
    <name type="scientific">Methylosinus trichosporium (strain ATCC 35070 / NCIMB 11131 / UNIQEM 75 / OB3b)</name>
    <dbReference type="NCBI Taxonomy" id="595536"/>
    <lineage>
        <taxon>Bacteria</taxon>
        <taxon>Pseudomonadati</taxon>
        <taxon>Pseudomonadota</taxon>
        <taxon>Alphaproteobacteria</taxon>
        <taxon>Hyphomicrobiales</taxon>
        <taxon>Methylocystaceae</taxon>
        <taxon>Methylosinus</taxon>
    </lineage>
</organism>
<evidence type="ECO:0000313" key="2">
    <source>
        <dbReference type="EMBL" id="ATQ66814.1"/>
    </source>
</evidence>
<dbReference type="InterPro" id="IPR006311">
    <property type="entry name" value="TAT_signal"/>
</dbReference>